<keyword evidence="1" id="KW-0812">Transmembrane</keyword>
<name>A0ABU4S858_9GAMM</name>
<keyword evidence="3" id="KW-1185">Reference proteome</keyword>
<keyword evidence="1" id="KW-1133">Transmembrane helix</keyword>
<feature type="transmembrane region" description="Helical" evidence="1">
    <location>
        <begin position="12"/>
        <end position="33"/>
    </location>
</feature>
<keyword evidence="1" id="KW-0472">Membrane</keyword>
<feature type="transmembrane region" description="Helical" evidence="1">
    <location>
        <begin position="120"/>
        <end position="135"/>
    </location>
</feature>
<reference evidence="3" key="1">
    <citation type="journal article" date="2024" name="Toxins">
        <title>Genome Sequence Analysis of Native Xenorhabdus Strains Isolated from Entomopathogenic Nematodes in Argentina.</title>
        <authorList>
            <person name="Palma L."/>
            <person name="Frizzo L."/>
            <person name="Kaiser S."/>
            <person name="Berry C."/>
            <person name="Caballero P."/>
            <person name="Bode H.B."/>
            <person name="Del Valle E.E."/>
        </authorList>
    </citation>
    <scope>NUCLEOTIDE SEQUENCE [LARGE SCALE GENOMIC DNA]</scope>
    <source>
        <strain evidence="3">12</strain>
    </source>
</reference>
<gene>
    <name evidence="2" type="ORF">FE392_06425</name>
</gene>
<dbReference type="Proteomes" id="UP001271890">
    <property type="component" value="Unassembled WGS sequence"/>
</dbReference>
<protein>
    <recommendedName>
        <fullName evidence="4">5-bromo-4-chloroindolyl phosphate hydrolysis protein</fullName>
    </recommendedName>
</protein>
<organism evidence="2 3">
    <name type="scientific">Xenorhabdus santafensis</name>
    <dbReference type="NCBI Taxonomy" id="2582833"/>
    <lineage>
        <taxon>Bacteria</taxon>
        <taxon>Pseudomonadati</taxon>
        <taxon>Pseudomonadota</taxon>
        <taxon>Gammaproteobacteria</taxon>
        <taxon>Enterobacterales</taxon>
        <taxon>Morganellaceae</taxon>
        <taxon>Xenorhabdus</taxon>
    </lineage>
</organism>
<dbReference type="RefSeq" id="WP_319929398.1">
    <property type="nucleotide sequence ID" value="NZ_VCDN01000019.1"/>
</dbReference>
<feature type="transmembrane region" description="Helical" evidence="1">
    <location>
        <begin position="45"/>
        <end position="67"/>
    </location>
</feature>
<evidence type="ECO:0008006" key="4">
    <source>
        <dbReference type="Google" id="ProtNLM"/>
    </source>
</evidence>
<proteinExistence type="predicted"/>
<evidence type="ECO:0000313" key="3">
    <source>
        <dbReference type="Proteomes" id="UP001271890"/>
    </source>
</evidence>
<feature type="transmembrane region" description="Helical" evidence="1">
    <location>
        <begin position="79"/>
        <end position="108"/>
    </location>
</feature>
<dbReference type="EMBL" id="VCDN01000019">
    <property type="protein sequence ID" value="MDX7986967.1"/>
    <property type="molecule type" value="Genomic_DNA"/>
</dbReference>
<evidence type="ECO:0000256" key="1">
    <source>
        <dbReference type="SAM" id="Phobius"/>
    </source>
</evidence>
<comment type="caution">
    <text evidence="2">The sequence shown here is derived from an EMBL/GenBank/DDBJ whole genome shotgun (WGS) entry which is preliminary data.</text>
</comment>
<evidence type="ECO:0000313" key="2">
    <source>
        <dbReference type="EMBL" id="MDX7986967.1"/>
    </source>
</evidence>
<feature type="transmembrane region" description="Helical" evidence="1">
    <location>
        <begin position="141"/>
        <end position="159"/>
    </location>
</feature>
<sequence length="322" mass="36362">MSFVVDKIKAFFLRLLFHFIGLLAGGVLSSFFTHFEWGPLKDAPLAVQSDISGLISISSYLGIMALFAPRRERYSSNVWHFVIMLALCGVANALPAYFLLAGFMALLIKAKRKKLTKGRLFLLVMTGLIVVNWMIHDSKLIPLWFSFIYTVTVAFLFYMDGKNINKNNKVAEPPQMPIPAEPDKAPPAFSQYIQQLASIMAYQPAVPQDVWPYLKKIEEKTRAIISCMKEDERDVPSGTAFLNRYLPMIKNALESLASLNLHRANSPQFQEAKRLTIQSLQEMGVAFSEMHQNLLDNNIDDLMADLKSMSQLAQSQGFDVKK</sequence>
<accession>A0ABU4S858</accession>